<evidence type="ECO:0000313" key="2">
    <source>
        <dbReference type="EMBL" id="KWF38170.1"/>
    </source>
</evidence>
<gene>
    <name evidence="2" type="ORF">WT56_05700</name>
</gene>
<dbReference type="EMBL" id="LPJR01000001">
    <property type="protein sequence ID" value="KWF38170.1"/>
    <property type="molecule type" value="Genomic_DNA"/>
</dbReference>
<dbReference type="InterPro" id="IPR053145">
    <property type="entry name" value="AB_hydrolase_Est10"/>
</dbReference>
<dbReference type="GO" id="GO:0052689">
    <property type="term" value="F:carboxylic ester hydrolase activity"/>
    <property type="evidence" value="ECO:0007669"/>
    <property type="project" value="TreeGrafter"/>
</dbReference>
<evidence type="ECO:0000259" key="1">
    <source>
        <dbReference type="Pfam" id="PF12146"/>
    </source>
</evidence>
<dbReference type="InterPro" id="IPR022742">
    <property type="entry name" value="Hydrolase_4"/>
</dbReference>
<proteinExistence type="predicted"/>
<dbReference type="PANTHER" id="PTHR43265">
    <property type="entry name" value="ESTERASE ESTD"/>
    <property type="match status" value="1"/>
</dbReference>
<dbReference type="Pfam" id="PF12146">
    <property type="entry name" value="Hydrolase_4"/>
    <property type="match status" value="1"/>
</dbReference>
<name>A0A132EPB7_9BURK</name>
<dbReference type="SUPFAM" id="SSF53474">
    <property type="entry name" value="alpha/beta-Hydrolases"/>
    <property type="match status" value="2"/>
</dbReference>
<organism evidence="2 3">
    <name type="scientific">Burkholderia pseudomultivorans</name>
    <dbReference type="NCBI Taxonomy" id="1207504"/>
    <lineage>
        <taxon>Bacteria</taxon>
        <taxon>Pseudomonadati</taxon>
        <taxon>Pseudomonadota</taxon>
        <taxon>Betaproteobacteria</taxon>
        <taxon>Burkholderiales</taxon>
        <taxon>Burkholderiaceae</taxon>
        <taxon>Burkholderia</taxon>
        <taxon>Burkholderia cepacia complex</taxon>
    </lineage>
</organism>
<keyword evidence="2" id="KW-0378">Hydrolase</keyword>
<protein>
    <submittedName>
        <fullName evidence="2">Alpha/beta hydrolase</fullName>
    </submittedName>
</protein>
<evidence type="ECO:0000313" key="3">
    <source>
        <dbReference type="Proteomes" id="UP000062912"/>
    </source>
</evidence>
<dbReference type="OrthoDB" id="5379975at2"/>
<sequence length="614" mass="65827">MKPIAFDGCMGWLHEGHAEHAVIICESLGHEAIWTHKLTRALAEQLAGKGITTLRFNYPGSGDSAGDELDAGRFDACVASVRRAIELLRARDGITSLTLVGIRAGVLFATLAAAEAGLDGGPRIDAIVALAPVVRGRAYLRELSVVHRQWVDTAPPAIRLAQREEPCLNVLGHRFPADFADALKSIDLCDVVRNAAFVPGRMLLIEPAHGDGPALCTALQSRGVDVALDAFSDWPTTMLDCTRSRLPRAAIEATVRWIGEQVSTHPAQPVAPAPWDDRTAPTLAMNGMTERIVAVGRDRLVGVLCAPAVAAAPQSDGPVVLIVNTSANPRSGEGHFGVRLARAMARVGITTLRFDINGVGDSGPCAPDDQSGILYSDRAIDDVAAAADWLQSQGYRNVISAGICSGAYAALHAATRSTALTGVIAINLARFIWPTGVTLAEVQKQRNNSARGYLVSGRDWRRWKRLFTERRDLRPIVRALASQCFARVRVPAMEVAARLGWTPPIDTPRGLMRHLAQRNVWTLLVYGALDPGIDDVGRHFGAVERAFRRSRHVRLHTMAHLDHALFGTAGSESVIELCIGAVGGDAGDARRRIAGGSVSDGARRSFDNVSVHGS</sequence>
<dbReference type="AlphaFoldDB" id="A0A132EPB7"/>
<feature type="domain" description="Serine aminopeptidase S33" evidence="1">
    <location>
        <begin position="36"/>
        <end position="163"/>
    </location>
</feature>
<reference evidence="2 3" key="1">
    <citation type="submission" date="2015-11" db="EMBL/GenBank/DDBJ databases">
        <title>Expanding the genomic diversity of Burkholderia species for the development of highly accurate diagnostics.</title>
        <authorList>
            <person name="Sahl J."/>
            <person name="Keim P."/>
            <person name="Wagner D."/>
        </authorList>
    </citation>
    <scope>NUCLEOTIDE SEQUENCE [LARGE SCALE GENOMIC DNA]</scope>
    <source>
        <strain evidence="2 3">MSMB368WGS</strain>
    </source>
</reference>
<dbReference type="InterPro" id="IPR029058">
    <property type="entry name" value="AB_hydrolase_fold"/>
</dbReference>
<comment type="caution">
    <text evidence="2">The sequence shown here is derived from an EMBL/GenBank/DDBJ whole genome shotgun (WGS) entry which is preliminary data.</text>
</comment>
<dbReference type="Gene3D" id="3.40.50.1820">
    <property type="entry name" value="alpha/beta hydrolase"/>
    <property type="match status" value="2"/>
</dbReference>
<accession>A0A132EPB7</accession>
<dbReference type="PANTHER" id="PTHR43265:SF1">
    <property type="entry name" value="ESTERASE ESTD"/>
    <property type="match status" value="1"/>
</dbReference>
<dbReference type="Proteomes" id="UP000062912">
    <property type="component" value="Unassembled WGS sequence"/>
</dbReference>